<feature type="transmembrane region" description="Helical" evidence="1">
    <location>
        <begin position="87"/>
        <end position="105"/>
    </location>
</feature>
<gene>
    <name evidence="2" type="ORF">W97_07943</name>
</gene>
<dbReference type="OrthoDB" id="5342924at2759"/>
<dbReference type="HOGENOM" id="CLU_690807_0_0_1"/>
<feature type="transmembrane region" description="Helical" evidence="1">
    <location>
        <begin position="44"/>
        <end position="67"/>
    </location>
</feature>
<evidence type="ECO:0000256" key="1">
    <source>
        <dbReference type="SAM" id="Phobius"/>
    </source>
</evidence>
<dbReference type="GeneID" id="19905254"/>
<evidence type="ECO:0000313" key="2">
    <source>
        <dbReference type="EMBL" id="EON68685.1"/>
    </source>
</evidence>
<dbReference type="STRING" id="1168221.R7Z3C1"/>
<keyword evidence="3" id="KW-1185">Reference proteome</keyword>
<name>R7Z3C1_CONA1</name>
<dbReference type="AlphaFoldDB" id="R7Z3C1"/>
<keyword evidence="1" id="KW-1133">Transmembrane helix</keyword>
<keyword evidence="1" id="KW-0812">Transmembrane</keyword>
<dbReference type="eggNOG" id="ENOG502SPJ5">
    <property type="taxonomic scope" value="Eukaryota"/>
</dbReference>
<reference evidence="3" key="1">
    <citation type="submission" date="2012-06" db="EMBL/GenBank/DDBJ databases">
        <title>The genome sequence of Coniosporium apollinis CBS 100218.</title>
        <authorList>
            <consortium name="The Broad Institute Genome Sequencing Platform"/>
            <person name="Cuomo C."/>
            <person name="Gorbushina A."/>
            <person name="Noack S."/>
            <person name="Walker B."/>
            <person name="Young S.K."/>
            <person name="Zeng Q."/>
            <person name="Gargeya S."/>
            <person name="Fitzgerald M."/>
            <person name="Haas B."/>
            <person name="Abouelleil A."/>
            <person name="Alvarado L."/>
            <person name="Arachchi H.M."/>
            <person name="Berlin A.M."/>
            <person name="Chapman S.B."/>
            <person name="Goldberg J."/>
            <person name="Griggs A."/>
            <person name="Gujja S."/>
            <person name="Hansen M."/>
            <person name="Howarth C."/>
            <person name="Imamovic A."/>
            <person name="Larimer J."/>
            <person name="McCowan C."/>
            <person name="Montmayeur A."/>
            <person name="Murphy C."/>
            <person name="Neiman D."/>
            <person name="Pearson M."/>
            <person name="Priest M."/>
            <person name="Roberts A."/>
            <person name="Saif S."/>
            <person name="Shea T."/>
            <person name="Sisk P."/>
            <person name="Sykes S."/>
            <person name="Wortman J."/>
            <person name="Nusbaum C."/>
            <person name="Birren B."/>
        </authorList>
    </citation>
    <scope>NUCLEOTIDE SEQUENCE [LARGE SCALE GENOMIC DNA]</scope>
    <source>
        <strain evidence="3">CBS 100218</strain>
    </source>
</reference>
<sequence length="399" mass="43708">MLYHSLPALLRAVGLDVISSLFFNSKEPKKPVIVQSVWIASSRCAVHLLPALVSIVIIALNLQTYFIGFQLAGIPDTDRISMAALQVTAKLQELLIVASVGAIIHHQLRSCLHDSQGLPFGLLGSGLSFTQVSFFWSQAFVGSLTQNVSLPLLCLLIVGGVIASTAGPATAVLLIPRQISYPAGQTSYYVNGMSEDLWPQHLGLVHYLPNYTNLFGESIDCASNRGFISAVCPSGGYASLMGHFSANPIQHLPNPGFSFSRIDRPREFYSLFPSGNGILVKSRQGHTAPQTLSGNIRTPLDISETFTYATHGATANLQRRINLDWLKAVNEVATFYHESIQAHRFQFYTTQRTTVSSSVPVRIWVRASVDDRSHLELKFENDGRPEDSLGKEYLEGSFG</sequence>
<protein>
    <submittedName>
        <fullName evidence="2">Uncharacterized protein</fullName>
    </submittedName>
</protein>
<feature type="transmembrane region" description="Helical" evidence="1">
    <location>
        <begin position="117"/>
        <end position="136"/>
    </location>
</feature>
<dbReference type="EMBL" id="JH767600">
    <property type="protein sequence ID" value="EON68685.1"/>
    <property type="molecule type" value="Genomic_DNA"/>
</dbReference>
<keyword evidence="1" id="KW-0472">Membrane</keyword>
<proteinExistence type="predicted"/>
<organism evidence="2 3">
    <name type="scientific">Coniosporium apollinis (strain CBS 100218)</name>
    <name type="common">Rock-inhabiting black yeast</name>
    <dbReference type="NCBI Taxonomy" id="1168221"/>
    <lineage>
        <taxon>Eukaryota</taxon>
        <taxon>Fungi</taxon>
        <taxon>Dikarya</taxon>
        <taxon>Ascomycota</taxon>
        <taxon>Pezizomycotina</taxon>
        <taxon>Dothideomycetes</taxon>
        <taxon>Dothideomycetes incertae sedis</taxon>
        <taxon>Coniosporium</taxon>
    </lineage>
</organism>
<accession>R7Z3C1</accession>
<dbReference type="RefSeq" id="XP_007784002.1">
    <property type="nucleotide sequence ID" value="XM_007785812.1"/>
</dbReference>
<feature type="transmembrane region" description="Helical" evidence="1">
    <location>
        <begin position="148"/>
        <end position="175"/>
    </location>
</feature>
<evidence type="ECO:0000313" key="3">
    <source>
        <dbReference type="Proteomes" id="UP000016924"/>
    </source>
</evidence>
<dbReference type="Proteomes" id="UP000016924">
    <property type="component" value="Unassembled WGS sequence"/>
</dbReference>